<dbReference type="EMBL" id="JAJNAY010000001">
    <property type="protein sequence ID" value="MCD1117482.1"/>
    <property type="molecule type" value="Genomic_DNA"/>
</dbReference>
<accession>A0A9Q3V3I6</accession>
<evidence type="ECO:0000313" key="3">
    <source>
        <dbReference type="Proteomes" id="UP001108025"/>
    </source>
</evidence>
<comment type="caution">
    <text evidence="2">The sequence shown here is derived from an EMBL/GenBank/DDBJ whole genome shotgun (WGS) entry which is preliminary data.</text>
</comment>
<name>A0A9Q3V3I6_9FLAO</name>
<feature type="signal peptide" evidence="1">
    <location>
        <begin position="1"/>
        <end position="21"/>
    </location>
</feature>
<proteinExistence type="predicted"/>
<feature type="chain" id="PRO_5040138164" evidence="1">
    <location>
        <begin position="22"/>
        <end position="187"/>
    </location>
</feature>
<protein>
    <submittedName>
        <fullName evidence="2">Conjugal transfer protein TraO</fullName>
    </submittedName>
</protein>
<organism evidence="2 3">
    <name type="scientific">Chryseobacterium turcicum</name>
    <dbReference type="NCBI Taxonomy" id="2898076"/>
    <lineage>
        <taxon>Bacteria</taxon>
        <taxon>Pseudomonadati</taxon>
        <taxon>Bacteroidota</taxon>
        <taxon>Flavobacteriia</taxon>
        <taxon>Flavobacteriales</taxon>
        <taxon>Weeksellaceae</taxon>
        <taxon>Chryseobacterium group</taxon>
        <taxon>Chryseobacterium</taxon>
    </lineage>
</organism>
<keyword evidence="1" id="KW-0732">Signal</keyword>
<evidence type="ECO:0000256" key="1">
    <source>
        <dbReference type="SAM" id="SignalP"/>
    </source>
</evidence>
<dbReference type="AlphaFoldDB" id="A0A9Q3V3I6"/>
<evidence type="ECO:0000313" key="2">
    <source>
        <dbReference type="EMBL" id="MCD1117482.1"/>
    </source>
</evidence>
<dbReference type="RefSeq" id="WP_230669413.1">
    <property type="nucleotide sequence ID" value="NZ_JAJNAY010000001.1"/>
</dbReference>
<dbReference type="Proteomes" id="UP001108025">
    <property type="component" value="Unassembled WGS sequence"/>
</dbReference>
<dbReference type="Pfam" id="PF10626">
    <property type="entry name" value="TraO"/>
    <property type="match status" value="1"/>
</dbReference>
<keyword evidence="3" id="KW-1185">Reference proteome</keyword>
<sequence length="187" mass="20921">MKNLHLWIIGLLLMSLTTTNAQRLIPKQKAIELNTGLVLNNSKSENYFVSAGMTIQSGKGNYSFVGFEYNREIQNYKTVTIPIETYIAEAAYSLNLIADRRKNVLINFSLSAIAGFERINKGEELLFDGAMILSESNFVYGGVGKLSVEVYISDRIVLIPHVKTKALWNTSRELFRPSAGLGIRINL</sequence>
<reference evidence="2" key="1">
    <citation type="submission" date="2021-11" db="EMBL/GenBank/DDBJ databases">
        <title>Description of novel Chryseobacterium species.</title>
        <authorList>
            <person name="Saticioglu I.B."/>
            <person name="Ay H."/>
            <person name="Altun S."/>
            <person name="Duman M."/>
        </authorList>
    </citation>
    <scope>NUCLEOTIDE SEQUENCE</scope>
    <source>
        <strain evidence="2">C-17</strain>
    </source>
</reference>
<gene>
    <name evidence="2" type="ORF">LO744_11500</name>
</gene>
<dbReference type="InterPro" id="IPR018899">
    <property type="entry name" value="Conjug_transposon_Tra0"/>
</dbReference>